<accession>A0AAU7V7Z3</accession>
<dbReference type="EMBL" id="CP138335">
    <property type="protein sequence ID" value="XBW08215.1"/>
    <property type="molecule type" value="Genomic_DNA"/>
</dbReference>
<dbReference type="KEGG" id="sapp:SAC06_01260"/>
<evidence type="ECO:0000313" key="1">
    <source>
        <dbReference type="EMBL" id="XBW08215.1"/>
    </source>
</evidence>
<sequence length="208" mass="22958">MEARRFRRPAMLDPKEAEEIMGDGDPAEEAEIAHTSAWALMGVPEGDFDQEHVDRLVEVVQSQGVDAIAGLWDRSSEITLAGALWRLYLLWQWHQLDPATVDERFDEGREALLAQGETPDSIPPLGDVLRGLEIVLGGRASEDQLSPVLEVAARTLEVMAAGVSAGPRWIESDEHELAHPVTRRPRALLDTAQELRESARQARQGTLG</sequence>
<protein>
    <submittedName>
        <fullName evidence="1">Uncharacterized protein</fullName>
    </submittedName>
</protein>
<gene>
    <name evidence="1" type="ORF">SAC06_01260</name>
</gene>
<name>A0AAU7V7Z3_9ACTO</name>
<organism evidence="1">
    <name type="scientific">Scrofimicrobium appendicitidis</name>
    <dbReference type="NCBI Taxonomy" id="3079930"/>
    <lineage>
        <taxon>Bacteria</taxon>
        <taxon>Bacillati</taxon>
        <taxon>Actinomycetota</taxon>
        <taxon>Actinomycetes</taxon>
        <taxon>Actinomycetales</taxon>
        <taxon>Actinomycetaceae</taxon>
        <taxon>Scrofimicrobium</taxon>
    </lineage>
</organism>
<dbReference type="AlphaFoldDB" id="A0AAU7V7Z3"/>
<proteinExistence type="predicted"/>
<dbReference type="RefSeq" id="WP_350258414.1">
    <property type="nucleotide sequence ID" value="NZ_CP138335.1"/>
</dbReference>
<reference evidence="1" key="1">
    <citation type="submission" date="2023-11" db="EMBL/GenBank/DDBJ databases">
        <title>Scrofimicrobium hongkongense sp. nov., isolated from a patient with peritonitis.</title>
        <authorList>
            <person name="Lao H.Y."/>
            <person name="Wong A.Y.P."/>
            <person name="Ng T.L."/>
            <person name="Wong R.Y.L."/>
            <person name="Yau M.C.Y."/>
            <person name="Lam J.Y.W."/>
            <person name="Siu G.K.H."/>
        </authorList>
    </citation>
    <scope>NUCLEOTIDE SEQUENCE</scope>
    <source>
        <strain evidence="1">R131</strain>
    </source>
</reference>